<dbReference type="EMBL" id="JASBWT010000019">
    <property type="protein sequence ID" value="KAJ9096326.1"/>
    <property type="molecule type" value="Genomic_DNA"/>
</dbReference>
<name>A0ACC2VCI0_9TREE</name>
<evidence type="ECO:0000313" key="2">
    <source>
        <dbReference type="Proteomes" id="UP001227268"/>
    </source>
</evidence>
<reference evidence="1" key="1">
    <citation type="submission" date="2023-04" db="EMBL/GenBank/DDBJ databases">
        <title>Draft Genome sequencing of Naganishia species isolated from polar environments using Oxford Nanopore Technology.</title>
        <authorList>
            <person name="Leo P."/>
            <person name="Venkateswaran K."/>
        </authorList>
    </citation>
    <scope>NUCLEOTIDE SEQUENCE</scope>
    <source>
        <strain evidence="1">MNA-CCFEE 5423</strain>
    </source>
</reference>
<protein>
    <submittedName>
        <fullName evidence="1">Uncharacterized protein</fullName>
    </submittedName>
</protein>
<evidence type="ECO:0000313" key="1">
    <source>
        <dbReference type="EMBL" id="KAJ9096326.1"/>
    </source>
</evidence>
<dbReference type="Proteomes" id="UP001227268">
    <property type="component" value="Unassembled WGS sequence"/>
</dbReference>
<gene>
    <name evidence="1" type="ORF">QFC21_005146</name>
</gene>
<comment type="caution">
    <text evidence="1">The sequence shown here is derived from an EMBL/GenBank/DDBJ whole genome shotgun (WGS) entry which is preliminary data.</text>
</comment>
<keyword evidence="2" id="KW-1185">Reference proteome</keyword>
<organism evidence="1 2">
    <name type="scientific">Naganishia friedmannii</name>
    <dbReference type="NCBI Taxonomy" id="89922"/>
    <lineage>
        <taxon>Eukaryota</taxon>
        <taxon>Fungi</taxon>
        <taxon>Dikarya</taxon>
        <taxon>Basidiomycota</taxon>
        <taxon>Agaricomycotina</taxon>
        <taxon>Tremellomycetes</taxon>
        <taxon>Filobasidiales</taxon>
        <taxon>Filobasidiaceae</taxon>
        <taxon>Naganishia</taxon>
    </lineage>
</organism>
<sequence>MAPDTSRHLGQSVFGTSKLNVAELYNIKGQVALVTGGGSGLGLVTAAALAQNGCKVYITGRRGDVLEQAAKDATPDASTGGEVIAIQADVSDKPGIDKLKAEILKREKYLNILINNHGVSLGAPAINEADQTAEGLSEKMYNEESMDKWMQTYQINCASYYLTSFAFLPLLAAAKTIGKYSEPGNIINIASVSGITYTSQRGQFNYNASKAGTASLSKQLACEFARRDLGIRVNAVMPGYFPSGMSPVDPEQDREEFRKNLGIPLARPGNAIDYAQTIISIMVNKYQTGSEVVVDGGWLLEMAF</sequence>
<proteinExistence type="predicted"/>
<accession>A0ACC2VCI0</accession>